<evidence type="ECO:0000313" key="3">
    <source>
        <dbReference type="EMBL" id="KAF5831856.1"/>
    </source>
</evidence>
<dbReference type="EMBL" id="MU069916">
    <property type="protein sequence ID" value="KAF5831856.1"/>
    <property type="molecule type" value="Genomic_DNA"/>
</dbReference>
<organism evidence="3 4">
    <name type="scientific">Dunaliella salina</name>
    <name type="common">Green alga</name>
    <name type="synonym">Protococcus salinus</name>
    <dbReference type="NCBI Taxonomy" id="3046"/>
    <lineage>
        <taxon>Eukaryota</taxon>
        <taxon>Viridiplantae</taxon>
        <taxon>Chlorophyta</taxon>
        <taxon>core chlorophytes</taxon>
        <taxon>Chlorophyceae</taxon>
        <taxon>CS clade</taxon>
        <taxon>Chlamydomonadales</taxon>
        <taxon>Dunaliellaceae</taxon>
        <taxon>Dunaliella</taxon>
    </lineage>
</organism>
<proteinExistence type="predicted"/>
<sequence>MQTHALRLQTDLEEAANATGSRQQLEAEHAAEVRELRHELAGARSHIEQLQEECRRARSGTSWGLSLGGADEAGRGGERGAEERVQAAKDEAQRHRNAAAAAKREAEQTAVSLSEAHAKHARLEMSIQDLKYESQKQEESVVRLRTLLNQARALLKEAGVTNFMADDPGFPGEAARKPSMSNRAHDEAGALFKATEAREREKEVARLRAEVAAAEHTAQQATKDLKRMGHQLAKQQQEAKDAAAAAAAAAVDERTRLAQEACSAREAQAKLEQRLRSSEAEVQALQQARTTLTAQLERMKLDTEYLRVRAHEIKNKRPKLGYAAALSLTLAPAKG</sequence>
<gene>
    <name evidence="3" type="ORF">DUNSADRAFT_12511</name>
</gene>
<keyword evidence="4" id="KW-1185">Reference proteome</keyword>
<evidence type="ECO:0000256" key="2">
    <source>
        <dbReference type="SAM" id="MobiDB-lite"/>
    </source>
</evidence>
<evidence type="ECO:0000313" key="4">
    <source>
        <dbReference type="Proteomes" id="UP000815325"/>
    </source>
</evidence>
<feature type="coiled-coil region" evidence="1">
    <location>
        <begin position="197"/>
        <end position="302"/>
    </location>
</feature>
<accession>A0ABQ7GB60</accession>
<feature type="compositionally biased region" description="Basic and acidic residues" evidence="2">
    <location>
        <begin position="72"/>
        <end position="94"/>
    </location>
</feature>
<dbReference type="Proteomes" id="UP000815325">
    <property type="component" value="Unassembled WGS sequence"/>
</dbReference>
<evidence type="ECO:0000256" key="1">
    <source>
        <dbReference type="SAM" id="Coils"/>
    </source>
</evidence>
<feature type="region of interest" description="Disordered" evidence="2">
    <location>
        <begin position="52"/>
        <end position="115"/>
    </location>
</feature>
<comment type="caution">
    <text evidence="3">The sequence shown here is derived from an EMBL/GenBank/DDBJ whole genome shotgun (WGS) entry which is preliminary data.</text>
</comment>
<reference evidence="3" key="1">
    <citation type="submission" date="2017-08" db="EMBL/GenBank/DDBJ databases">
        <authorList>
            <person name="Polle J.E."/>
            <person name="Barry K."/>
            <person name="Cushman J."/>
            <person name="Schmutz J."/>
            <person name="Tran D."/>
            <person name="Hathwaick L.T."/>
            <person name="Yim W.C."/>
            <person name="Jenkins J."/>
            <person name="Mckie-Krisberg Z.M."/>
            <person name="Prochnik S."/>
            <person name="Lindquist E."/>
            <person name="Dockter R.B."/>
            <person name="Adam C."/>
            <person name="Molina H."/>
            <person name="Bunkerborg J."/>
            <person name="Jin E."/>
            <person name="Buchheim M."/>
            <person name="Magnuson J."/>
        </authorList>
    </citation>
    <scope>NUCLEOTIDE SEQUENCE</scope>
    <source>
        <strain evidence="3">CCAP 19/18</strain>
    </source>
</reference>
<protein>
    <submittedName>
        <fullName evidence="3">Uncharacterized protein</fullName>
    </submittedName>
</protein>
<name>A0ABQ7GB60_DUNSA</name>
<keyword evidence="1" id="KW-0175">Coiled coil</keyword>
<feature type="region of interest" description="Disordered" evidence="2">
    <location>
        <begin position="1"/>
        <end position="29"/>
    </location>
</feature>